<protein>
    <submittedName>
        <fullName evidence="1">Uncharacterized protein</fullName>
    </submittedName>
</protein>
<accession>A0A3N4J8A6</accession>
<reference evidence="1 2" key="1">
    <citation type="journal article" date="2018" name="Nat. Ecol. Evol.">
        <title>Pezizomycetes genomes reveal the molecular basis of ectomycorrhizal truffle lifestyle.</title>
        <authorList>
            <person name="Murat C."/>
            <person name="Payen T."/>
            <person name="Noel B."/>
            <person name="Kuo A."/>
            <person name="Morin E."/>
            <person name="Chen J."/>
            <person name="Kohler A."/>
            <person name="Krizsan K."/>
            <person name="Balestrini R."/>
            <person name="Da Silva C."/>
            <person name="Montanini B."/>
            <person name="Hainaut M."/>
            <person name="Levati E."/>
            <person name="Barry K.W."/>
            <person name="Belfiori B."/>
            <person name="Cichocki N."/>
            <person name="Clum A."/>
            <person name="Dockter R.B."/>
            <person name="Fauchery L."/>
            <person name="Guy J."/>
            <person name="Iotti M."/>
            <person name="Le Tacon F."/>
            <person name="Lindquist E.A."/>
            <person name="Lipzen A."/>
            <person name="Malagnac F."/>
            <person name="Mello A."/>
            <person name="Molinier V."/>
            <person name="Miyauchi S."/>
            <person name="Poulain J."/>
            <person name="Riccioni C."/>
            <person name="Rubini A."/>
            <person name="Sitrit Y."/>
            <person name="Splivallo R."/>
            <person name="Traeger S."/>
            <person name="Wang M."/>
            <person name="Zifcakova L."/>
            <person name="Wipf D."/>
            <person name="Zambonelli A."/>
            <person name="Paolocci F."/>
            <person name="Nowrousian M."/>
            <person name="Ottonello S."/>
            <person name="Baldrian P."/>
            <person name="Spatafora J.W."/>
            <person name="Henrissat B."/>
            <person name="Nagy L.G."/>
            <person name="Aury J.M."/>
            <person name="Wincker P."/>
            <person name="Grigoriev I.V."/>
            <person name="Bonfante P."/>
            <person name="Martin F.M."/>
        </authorList>
    </citation>
    <scope>NUCLEOTIDE SEQUENCE [LARGE SCALE GENOMIC DNA]</scope>
    <source>
        <strain evidence="1 2">120613-1</strain>
    </source>
</reference>
<dbReference type="EMBL" id="ML120437">
    <property type="protein sequence ID" value="RPA94415.1"/>
    <property type="molecule type" value="Genomic_DNA"/>
</dbReference>
<proteinExistence type="predicted"/>
<dbReference type="AlphaFoldDB" id="A0A3N4J8A6"/>
<dbReference type="Proteomes" id="UP000276215">
    <property type="component" value="Unassembled WGS sequence"/>
</dbReference>
<evidence type="ECO:0000313" key="1">
    <source>
        <dbReference type="EMBL" id="RPA94415.1"/>
    </source>
</evidence>
<gene>
    <name evidence="1" type="ORF">L873DRAFT_1792988</name>
</gene>
<organism evidence="1 2">
    <name type="scientific">Choiromyces venosus 120613-1</name>
    <dbReference type="NCBI Taxonomy" id="1336337"/>
    <lineage>
        <taxon>Eukaryota</taxon>
        <taxon>Fungi</taxon>
        <taxon>Dikarya</taxon>
        <taxon>Ascomycota</taxon>
        <taxon>Pezizomycotina</taxon>
        <taxon>Pezizomycetes</taxon>
        <taxon>Pezizales</taxon>
        <taxon>Tuberaceae</taxon>
        <taxon>Choiromyces</taxon>
    </lineage>
</organism>
<name>A0A3N4J8A6_9PEZI</name>
<keyword evidence="2" id="KW-1185">Reference proteome</keyword>
<dbReference type="STRING" id="1336337.A0A3N4J8A6"/>
<sequence>MAWSTDLSDEGWVDNDTLSCSGGGSSANELPEDCTNQFEGFYSFSPWFKYTHSSSMDSQAPKIQNTWHPFPYETFAILYTLVHSQETMFSRFQLETIWAVLHQLCDRNIPSLSSIKQFKKHVPSPHVFRSEATTSLGEPYFHISLCDLVRMESATPSPIQGIQEIGQIVSTTSSKGESDDTIGTEPQYKAVWSSDKWCNTPTLQLPVIYHTNRMEIWFGDIVEFMESESCMRGWGICQGQVEVVNDQKEEIYLKISRLKQIEPGVLLFSLRHNTLDSTKKTELHPLQAIQSVHNPTSEFPPPQGYRTIVIEVGELHTTDNLPSINSHTPYEIMSSEEIDHYFSVHPVKKTRDNFDPQIAVHQLNVNLWQDGLSGNRTKKWNPHECTLISFPGLVQQNHNSLRFIGISKNSHGLSLLSPVIEEVKILQKGSLGFNFNTKSLTVLTGSLLMMKGDNPASSELANHAWQGSYPCRLCLHHKNEVTSEDSHLPSLMQVAEYCNLRATIAILLQEIHNPSSRVLSCAGLKVSQGISPLFFLLDFDPFKDQPFERLHTWLLGPLKHVIKAFLGWNPLKTYRAELKGFIDSLNWDGFTERLSGRRVIHWYGSFVGKDYKIFAQICPLICLFFLRNGYQSLPLSPTNEAPYLSLHPHSQILSKLITIMSQIHLLLFAPEVNDLLHWSHDLESLCVDMLELIDKWRNLIITPSGNRVFQQESRPHATPIDDPNKKPKYHLLCHAALWVERYGVLANTHVEDEERMNSSIWSNLEHSNRQAPSRDLAYRFATASGLKFIAKGGAWIDPDTKQLTKAGDSLQNLFQRKEMSLLLGTTRSDPPLSVATRLFGNIRVSEYISRSSSLAQVSSWLYLNYPHQSLLEIPLAFSNIKVNDSTLLSGFSFIFYKSNIYQIYQLLKLKLSSASASGTHIEGVEIIILEGFDKSSRPSPIGKLDVLQPTIPLNLICIKATEELDVANVQHYCNKNCGMKNSPSVIRIEREKIAGMAWIHDSTQIFFLNPFKL</sequence>
<evidence type="ECO:0000313" key="2">
    <source>
        <dbReference type="Proteomes" id="UP000276215"/>
    </source>
</evidence>
<dbReference type="OrthoDB" id="2506088at2759"/>